<evidence type="ECO:0000313" key="4">
    <source>
        <dbReference type="Proteomes" id="UP000648801"/>
    </source>
</evidence>
<evidence type="ECO:0000256" key="1">
    <source>
        <dbReference type="SAM" id="MobiDB-lite"/>
    </source>
</evidence>
<evidence type="ECO:0000256" key="2">
    <source>
        <dbReference type="SAM" id="SignalP"/>
    </source>
</evidence>
<dbReference type="AlphaFoldDB" id="A0A916RXH7"/>
<feature type="signal peptide" evidence="2">
    <location>
        <begin position="1"/>
        <end position="25"/>
    </location>
</feature>
<name>A0A916RXH7_9BACT</name>
<keyword evidence="4" id="KW-1185">Reference proteome</keyword>
<feature type="region of interest" description="Disordered" evidence="1">
    <location>
        <begin position="438"/>
        <end position="524"/>
    </location>
</feature>
<accession>A0A916RXH7</accession>
<reference evidence="3" key="2">
    <citation type="submission" date="2020-09" db="EMBL/GenBank/DDBJ databases">
        <authorList>
            <person name="Sun Q."/>
            <person name="Zhou Y."/>
        </authorList>
    </citation>
    <scope>NUCLEOTIDE SEQUENCE</scope>
    <source>
        <strain evidence="3">CGMCC 1.15447</strain>
    </source>
</reference>
<proteinExistence type="predicted"/>
<feature type="compositionally biased region" description="Polar residues" evidence="1">
    <location>
        <begin position="515"/>
        <end position="524"/>
    </location>
</feature>
<evidence type="ECO:0000313" key="3">
    <source>
        <dbReference type="EMBL" id="GGA75073.1"/>
    </source>
</evidence>
<gene>
    <name evidence="3" type="ORF">GCM10011507_28080</name>
</gene>
<sequence length="524" mass="56900">MPVPVQLVRRVFLALVLALTATAFAALRGPQPDISIPLDTLNFQPPTQEFMLAGSSMLTLNFVDPQHLLLTFEVHTLLKRIPGDPPDDQDRNVRAILLELPAGRVLARTEWRLHDRGQYLWNLGHGHFLLRIRDTLTTLAPLTNLAAGDAFHQTPFVRVLDRQIGAILLTPESDVLTIETKARTTTPADPLAAPDPDPVQVNFYRIAIPDTPTAEVHALYAGAGRTNKFGNFILTGAGYLEVLDQGHQHWAFNFDTFSGQTWELAAFDSTCKPIPVFVSSSEFVAFACHNTPTPQILGGFDMRGNQMWQQGVFGDYLAPHFVFSAASGRFAFGRILTTTPLADQTEELVPAQVSSETVVVYQAESGKQILKLDCSPVEVTGENYAISSDGLSFGIIRNNALEIYKLPALNRKEQSDLKLDQAAAPKPTDLPVHLTAAPQTAAASTPEQPAQPTPAKPAQPSQTPSTAASSQQPTAASSQPQPPSTPTTTSSSEDNTQGDQAPEHRQRPTLYTLPTDPQNEGSAK</sequence>
<dbReference type="Proteomes" id="UP000648801">
    <property type="component" value="Unassembled WGS sequence"/>
</dbReference>
<feature type="compositionally biased region" description="Low complexity" evidence="1">
    <location>
        <begin position="438"/>
        <end position="448"/>
    </location>
</feature>
<dbReference type="RefSeq" id="WP_188760148.1">
    <property type="nucleotide sequence ID" value="NZ_BMJB01000002.1"/>
</dbReference>
<keyword evidence="2" id="KW-0732">Signal</keyword>
<protein>
    <recommendedName>
        <fullName evidence="5">Arylsulfotransferase N-terminal domain-containing protein</fullName>
    </recommendedName>
</protein>
<evidence type="ECO:0008006" key="5">
    <source>
        <dbReference type="Google" id="ProtNLM"/>
    </source>
</evidence>
<organism evidence="3 4">
    <name type="scientific">Edaphobacter acidisoli</name>
    <dbReference type="NCBI Taxonomy" id="2040573"/>
    <lineage>
        <taxon>Bacteria</taxon>
        <taxon>Pseudomonadati</taxon>
        <taxon>Acidobacteriota</taxon>
        <taxon>Terriglobia</taxon>
        <taxon>Terriglobales</taxon>
        <taxon>Acidobacteriaceae</taxon>
        <taxon>Edaphobacter</taxon>
    </lineage>
</organism>
<feature type="chain" id="PRO_5036811907" description="Arylsulfotransferase N-terminal domain-containing protein" evidence="2">
    <location>
        <begin position="26"/>
        <end position="524"/>
    </location>
</feature>
<dbReference type="EMBL" id="BMJB01000002">
    <property type="protein sequence ID" value="GGA75073.1"/>
    <property type="molecule type" value="Genomic_DNA"/>
</dbReference>
<feature type="compositionally biased region" description="Low complexity" evidence="1">
    <location>
        <begin position="458"/>
        <end position="479"/>
    </location>
</feature>
<reference evidence="3" key="1">
    <citation type="journal article" date="2014" name="Int. J. Syst. Evol. Microbiol.">
        <title>Complete genome sequence of Corynebacterium casei LMG S-19264T (=DSM 44701T), isolated from a smear-ripened cheese.</title>
        <authorList>
            <consortium name="US DOE Joint Genome Institute (JGI-PGF)"/>
            <person name="Walter F."/>
            <person name="Albersmeier A."/>
            <person name="Kalinowski J."/>
            <person name="Ruckert C."/>
        </authorList>
    </citation>
    <scope>NUCLEOTIDE SEQUENCE</scope>
    <source>
        <strain evidence="3">CGMCC 1.15447</strain>
    </source>
</reference>
<comment type="caution">
    <text evidence="3">The sequence shown here is derived from an EMBL/GenBank/DDBJ whole genome shotgun (WGS) entry which is preliminary data.</text>
</comment>